<dbReference type="SUPFAM" id="SSF52777">
    <property type="entry name" value="CoA-dependent acyltransferases"/>
    <property type="match status" value="4"/>
</dbReference>
<dbReference type="InterPro" id="IPR045851">
    <property type="entry name" value="AMP-bd_C_sf"/>
</dbReference>
<sequence>MSQQIAGFRLSPQQQHYLSLRQANPQFPHWSHCVLLCQGELKTQQLVKALNALVERHEILHTSFQSLDGMNVPLMVIEEVTPLPLKHWQAKGVSTDRTELHQFLKTWPSALPDLSSGACLQAILLPYHEQAFLVLALPALCTDAATWQQLSQELADLYGCEQLTLATEPMQYADLAEWQNELLESEETAAGRQYWERQSPAKSLKLPFAIQPSREVGFTPQCISRTLAPHIVAKVTQFVQNQGISTRSIYLATFQLLISRLTDAADFKLALILDGRKYAELEEVAGLIAKALPVQINLTAGQSFTHVLKDVESRTQELKQYQEYFSPGDSLPRISFEYTQWPTEIKTSELSLQPLLQASYLHPFELQLHCIQQGEALYLEWHNDLQQFTEQGIEQIAVLFEALLDVAIATPNQAVEHLTLPGLIPKHSSQTSPAPFPTVHDWFASQAALTPNQTALVDVAQQLTYQQLDERSNQLAHYLQSLGIGPEHRVIVYGDRNADLIIAIFSILKAGAAYVPVDAGVPAVALQQRIEIVEPTLILTLEQFCDGLRPVVDHRIPPNTPVFYLDQDIASLAEQPTTPPNTSATAENLAYIMFTSGSTGQPKGVGVEHRQLTNYIHGISERINSPKAGHWGLASTLAADLGHTILFPCLCHGHSLHILAPERCLDAVTFAEDIQDIDVLKIVPAHLRSLLAGSQPVLPHQQIILGGEALNWRLVDQIHALSPNCQILNHYGPTETTVGVLTHIEDDHPRDTLTMPLGRPLANTQAYVLDQELQPLPPGIAGTLYIGGQGVTRGYWQQPQLTATAFIPDPFSEQPGARLYCTGDRARYSYDGSIEFLGRQDLQVKVRGFRVEVAEIEAVLLNHEQIQEAAVVLTAHEQGHTQLVAYVVPQVWPGATSANLRLYLQNQLPEQMIPTQIAVVRTLPKLANGKCDRNTLATQPIASETQEFTAPRTKEEQTLAQLWSQVLGQDSISIHDNFFELGGDSILCIQMVGRATQLGLRFTPKQLFENPTIAELATVVETTVEITAEQGLVTGAVPFTPIQHWFLAQQNPDLHHWNQATFLQSDQPLVIQHLETSLDTVLTHHDGLRASYTLTSEGWQQEIRAASLKPILSVVELPDLPPEEHGPTLSDQASKIQASLDITKGPLIRAVLFKLGPQYPEYLLLVCHHLIIDGVSWRIFLEDLLRLYQQLQQGQPISLPPKTTSFQTWATRLQDYAQSSALRQELGYWLNPLPSPPLSQDFDQVDTDLSHQCTQACSLSAELTQALLNKAPATYQTQINDLLLTALVLTLGQWTGHSHLRLDLEGHGRQDIFSDLDVSRTIGWFTTLYPITFSLNTPDDLGASIQEVRTTLRQLPQQGLGFGLLRYLCADAQIHRQFQALPPAQVRFNYLGQTDPLLSETDTLAAAPFLPGRGHASSSRRMYLLDISGIVQSGQLMLQWRYSDRLYCSHTVERLAQNYLQQLETLIVHCQSPEATLDLLTPQLS</sequence>
<name>A0A2W1JMG3_9CYAN</name>
<dbReference type="GO" id="GO:0031177">
    <property type="term" value="F:phosphopantetheine binding"/>
    <property type="evidence" value="ECO:0007669"/>
    <property type="project" value="InterPro"/>
</dbReference>
<keyword evidence="3" id="KW-0597">Phosphoprotein</keyword>
<dbReference type="InterPro" id="IPR000873">
    <property type="entry name" value="AMP-dep_synth/lig_dom"/>
</dbReference>
<keyword evidence="7" id="KW-1185">Reference proteome</keyword>
<reference evidence="6 7" key="1">
    <citation type="journal article" date="2018" name="Sci. Rep.">
        <title>A novel species of the marine cyanobacterium Acaryochloris with a unique pigment content and lifestyle.</title>
        <authorList>
            <person name="Partensky F."/>
            <person name="Six C."/>
            <person name="Ratin M."/>
            <person name="Garczarek L."/>
            <person name="Vaulot D."/>
            <person name="Probert I."/>
            <person name="Calteau A."/>
            <person name="Gourvil P."/>
            <person name="Marie D."/>
            <person name="Grebert T."/>
            <person name="Bouchier C."/>
            <person name="Le Panse S."/>
            <person name="Gachenot M."/>
            <person name="Rodriguez F."/>
            <person name="Garrido J.L."/>
        </authorList>
    </citation>
    <scope>NUCLEOTIDE SEQUENCE [LARGE SCALE GENOMIC DNA]</scope>
    <source>
        <strain evidence="6 7">RCC1774</strain>
    </source>
</reference>
<dbReference type="InterPro" id="IPR001242">
    <property type="entry name" value="Condensation_dom"/>
</dbReference>
<dbReference type="InterPro" id="IPR036736">
    <property type="entry name" value="ACP-like_sf"/>
</dbReference>
<dbReference type="Pfam" id="PF00550">
    <property type="entry name" value="PP-binding"/>
    <property type="match status" value="1"/>
</dbReference>
<evidence type="ECO:0000313" key="6">
    <source>
        <dbReference type="EMBL" id="PZD72645.1"/>
    </source>
</evidence>
<dbReference type="InterPro" id="IPR020806">
    <property type="entry name" value="PKS_PP-bd"/>
</dbReference>
<dbReference type="InterPro" id="IPR025110">
    <property type="entry name" value="AMP-bd_C"/>
</dbReference>
<dbReference type="InterPro" id="IPR010071">
    <property type="entry name" value="AA_adenyl_dom"/>
</dbReference>
<evidence type="ECO:0000259" key="5">
    <source>
        <dbReference type="PROSITE" id="PS50075"/>
    </source>
</evidence>
<organism evidence="6 7">
    <name type="scientific">Acaryochloris thomasi RCC1774</name>
    <dbReference type="NCBI Taxonomy" id="1764569"/>
    <lineage>
        <taxon>Bacteria</taxon>
        <taxon>Bacillati</taxon>
        <taxon>Cyanobacteriota</taxon>
        <taxon>Cyanophyceae</taxon>
        <taxon>Acaryochloridales</taxon>
        <taxon>Acaryochloridaceae</taxon>
        <taxon>Acaryochloris</taxon>
        <taxon>Acaryochloris thomasi</taxon>
    </lineage>
</organism>
<keyword evidence="2" id="KW-0596">Phosphopantetheine</keyword>
<dbReference type="Gene3D" id="3.30.559.10">
    <property type="entry name" value="Chloramphenicol acetyltransferase-like domain"/>
    <property type="match status" value="2"/>
</dbReference>
<dbReference type="SUPFAM" id="SSF47336">
    <property type="entry name" value="ACP-like"/>
    <property type="match status" value="1"/>
</dbReference>
<dbReference type="PROSITE" id="PS00012">
    <property type="entry name" value="PHOSPHOPANTETHEINE"/>
    <property type="match status" value="1"/>
</dbReference>
<keyword evidence="4" id="KW-0045">Antibiotic biosynthesis</keyword>
<dbReference type="CDD" id="cd19534">
    <property type="entry name" value="E_NRPS"/>
    <property type="match status" value="1"/>
</dbReference>
<dbReference type="Gene3D" id="3.30.300.30">
    <property type="match status" value="1"/>
</dbReference>
<evidence type="ECO:0000256" key="3">
    <source>
        <dbReference type="ARBA" id="ARBA00022553"/>
    </source>
</evidence>
<dbReference type="Gene3D" id="3.40.50.980">
    <property type="match status" value="2"/>
</dbReference>
<dbReference type="Gene3D" id="2.30.38.10">
    <property type="entry name" value="Luciferase, Domain 3"/>
    <property type="match status" value="1"/>
</dbReference>
<dbReference type="Gene3D" id="3.30.559.30">
    <property type="entry name" value="Nonribosomal peptide synthetase, condensation domain"/>
    <property type="match status" value="2"/>
</dbReference>
<dbReference type="SMART" id="SM00823">
    <property type="entry name" value="PKS_PP"/>
    <property type="match status" value="1"/>
</dbReference>
<dbReference type="PROSITE" id="PS50075">
    <property type="entry name" value="CARRIER"/>
    <property type="match status" value="1"/>
</dbReference>
<protein>
    <submittedName>
        <fullName evidence="6">Linear gramicidin synthase subunit B</fullName>
    </submittedName>
</protein>
<dbReference type="Pfam" id="PF13193">
    <property type="entry name" value="AMP-binding_C"/>
    <property type="match status" value="1"/>
</dbReference>
<dbReference type="PANTHER" id="PTHR45398:SF1">
    <property type="entry name" value="ENZYME, PUTATIVE (JCVI)-RELATED"/>
    <property type="match status" value="1"/>
</dbReference>
<dbReference type="Proteomes" id="UP000248857">
    <property type="component" value="Unassembled WGS sequence"/>
</dbReference>
<dbReference type="GO" id="GO:0003824">
    <property type="term" value="F:catalytic activity"/>
    <property type="evidence" value="ECO:0007669"/>
    <property type="project" value="InterPro"/>
</dbReference>
<dbReference type="FunFam" id="2.30.38.10:FF:000001">
    <property type="entry name" value="Non-ribosomal peptide synthetase PvdI"/>
    <property type="match status" value="1"/>
</dbReference>
<dbReference type="InterPro" id="IPR020845">
    <property type="entry name" value="AMP-binding_CS"/>
</dbReference>
<dbReference type="GO" id="GO:0008610">
    <property type="term" value="P:lipid biosynthetic process"/>
    <property type="evidence" value="ECO:0007669"/>
    <property type="project" value="UniProtKB-ARBA"/>
</dbReference>
<feature type="domain" description="Carrier" evidence="5">
    <location>
        <begin position="950"/>
        <end position="1024"/>
    </location>
</feature>
<dbReference type="InterPro" id="IPR023213">
    <property type="entry name" value="CAT-like_dom_sf"/>
</dbReference>
<dbReference type="FunFam" id="3.40.50.980:FF:000001">
    <property type="entry name" value="Non-ribosomal peptide synthetase"/>
    <property type="match status" value="1"/>
</dbReference>
<dbReference type="FunFam" id="1.10.1200.10:FF:000005">
    <property type="entry name" value="Nonribosomal peptide synthetase 1"/>
    <property type="match status" value="1"/>
</dbReference>
<dbReference type="NCBIfam" id="TIGR01720">
    <property type="entry name" value="NRPS-para261"/>
    <property type="match status" value="1"/>
</dbReference>
<dbReference type="Gene3D" id="1.10.1200.10">
    <property type="entry name" value="ACP-like"/>
    <property type="match status" value="1"/>
</dbReference>
<evidence type="ECO:0000313" key="7">
    <source>
        <dbReference type="Proteomes" id="UP000248857"/>
    </source>
</evidence>
<evidence type="ECO:0000256" key="4">
    <source>
        <dbReference type="ARBA" id="ARBA00023194"/>
    </source>
</evidence>
<gene>
    <name evidence="6" type="primary">lgrB_1</name>
    <name evidence="6" type="ORF">C1752_03481</name>
</gene>
<dbReference type="InterPro" id="IPR009081">
    <property type="entry name" value="PP-bd_ACP"/>
</dbReference>
<dbReference type="GO" id="GO:0017000">
    <property type="term" value="P:antibiotic biosynthetic process"/>
    <property type="evidence" value="ECO:0007669"/>
    <property type="project" value="UniProtKB-KW"/>
</dbReference>
<dbReference type="OrthoDB" id="9757538at2"/>
<dbReference type="NCBIfam" id="TIGR01733">
    <property type="entry name" value="AA-adenyl-dom"/>
    <property type="match status" value="1"/>
</dbReference>
<evidence type="ECO:0000256" key="1">
    <source>
        <dbReference type="ARBA" id="ARBA00001957"/>
    </source>
</evidence>
<dbReference type="EMBL" id="PQWO01000009">
    <property type="protein sequence ID" value="PZD72645.1"/>
    <property type="molecule type" value="Genomic_DNA"/>
</dbReference>
<dbReference type="RefSeq" id="WP_110986917.1">
    <property type="nucleotide sequence ID" value="NZ_CAWNWM010000009.1"/>
</dbReference>
<evidence type="ECO:0000256" key="2">
    <source>
        <dbReference type="ARBA" id="ARBA00022450"/>
    </source>
</evidence>
<dbReference type="InterPro" id="IPR006162">
    <property type="entry name" value="Ppantetheine_attach_site"/>
</dbReference>
<dbReference type="Pfam" id="PF00668">
    <property type="entry name" value="Condensation"/>
    <property type="match status" value="2"/>
</dbReference>
<comment type="caution">
    <text evidence="6">The sequence shown here is derived from an EMBL/GenBank/DDBJ whole genome shotgun (WGS) entry which is preliminary data.</text>
</comment>
<dbReference type="SUPFAM" id="SSF56801">
    <property type="entry name" value="Acetyl-CoA synthetase-like"/>
    <property type="match status" value="1"/>
</dbReference>
<accession>A0A2W1JMG3</accession>
<dbReference type="PANTHER" id="PTHR45398">
    <property type="match status" value="1"/>
</dbReference>
<dbReference type="PROSITE" id="PS00455">
    <property type="entry name" value="AMP_BINDING"/>
    <property type="match status" value="1"/>
</dbReference>
<proteinExistence type="predicted"/>
<dbReference type="InterPro" id="IPR010060">
    <property type="entry name" value="NRPS_synth"/>
</dbReference>
<comment type="cofactor">
    <cofactor evidence="1">
        <name>pantetheine 4'-phosphate</name>
        <dbReference type="ChEBI" id="CHEBI:47942"/>
    </cofactor>
</comment>
<dbReference type="Pfam" id="PF00501">
    <property type="entry name" value="AMP-binding"/>
    <property type="match status" value="1"/>
</dbReference>
<dbReference type="CDD" id="cd05930">
    <property type="entry name" value="A_NRPS"/>
    <property type="match status" value="1"/>
</dbReference>